<gene>
    <name evidence="2" type="ORF">A1O7_01857</name>
</gene>
<dbReference type="eggNOG" id="ENOG502SJU9">
    <property type="taxonomic scope" value="Eukaryota"/>
</dbReference>
<dbReference type="RefSeq" id="XP_007754083.1">
    <property type="nucleotide sequence ID" value="XM_007755893.1"/>
</dbReference>
<keyword evidence="1" id="KW-0472">Membrane</keyword>
<feature type="transmembrane region" description="Helical" evidence="1">
    <location>
        <begin position="73"/>
        <end position="94"/>
    </location>
</feature>
<keyword evidence="1" id="KW-0812">Transmembrane</keyword>
<evidence type="ECO:0000313" key="3">
    <source>
        <dbReference type="Proteomes" id="UP000019473"/>
    </source>
</evidence>
<reference evidence="2 3" key="1">
    <citation type="submission" date="2013-03" db="EMBL/GenBank/DDBJ databases">
        <title>The Genome Sequence of Cladophialophora yegresii CBS 114405.</title>
        <authorList>
            <consortium name="The Broad Institute Genomics Platform"/>
            <person name="Cuomo C."/>
            <person name="de Hoog S."/>
            <person name="Gorbushina A."/>
            <person name="Walker B."/>
            <person name="Young S.K."/>
            <person name="Zeng Q."/>
            <person name="Gargeya S."/>
            <person name="Fitzgerald M."/>
            <person name="Haas B."/>
            <person name="Abouelleil A."/>
            <person name="Allen A.W."/>
            <person name="Alvarado L."/>
            <person name="Arachchi H.M."/>
            <person name="Berlin A.M."/>
            <person name="Chapman S.B."/>
            <person name="Gainer-Dewar J."/>
            <person name="Goldberg J."/>
            <person name="Griggs A."/>
            <person name="Gujja S."/>
            <person name="Hansen M."/>
            <person name="Howarth C."/>
            <person name="Imamovic A."/>
            <person name="Ireland A."/>
            <person name="Larimer J."/>
            <person name="McCowan C."/>
            <person name="Murphy C."/>
            <person name="Pearson M."/>
            <person name="Poon T.W."/>
            <person name="Priest M."/>
            <person name="Roberts A."/>
            <person name="Saif S."/>
            <person name="Shea T."/>
            <person name="Sisk P."/>
            <person name="Sykes S."/>
            <person name="Wortman J."/>
            <person name="Nusbaum C."/>
            <person name="Birren B."/>
        </authorList>
    </citation>
    <scope>NUCLEOTIDE SEQUENCE [LARGE SCALE GENOMIC DNA]</scope>
    <source>
        <strain evidence="2 3">CBS 114405</strain>
    </source>
</reference>
<name>W9WLL4_9EURO</name>
<evidence type="ECO:0000256" key="1">
    <source>
        <dbReference type="SAM" id="Phobius"/>
    </source>
</evidence>
<sequence>MYHKFENASKTQSLVVDVQLDPGDYEAEQRFFRNFFGYLDDCRKAKMEPSPFQLFVFLHAADTPVALPLPNEWLGVIVSWVFLTVMASVGRWVLGYQASYPEYYDERKTR</sequence>
<dbReference type="OrthoDB" id="9976870at2759"/>
<proteinExistence type="predicted"/>
<dbReference type="AlphaFoldDB" id="W9WLL4"/>
<comment type="caution">
    <text evidence="2">The sequence shown here is derived from an EMBL/GenBank/DDBJ whole genome shotgun (WGS) entry which is preliminary data.</text>
</comment>
<accession>W9WLL4</accession>
<evidence type="ECO:0000313" key="2">
    <source>
        <dbReference type="EMBL" id="EXJ65516.1"/>
    </source>
</evidence>
<keyword evidence="3" id="KW-1185">Reference proteome</keyword>
<dbReference type="STRING" id="1182544.W9WLL4"/>
<protein>
    <submittedName>
        <fullName evidence="2">Uncharacterized protein</fullName>
    </submittedName>
</protein>
<dbReference type="GeneID" id="19176468"/>
<dbReference type="HOGENOM" id="CLU_2170815_0_0_1"/>
<dbReference type="Proteomes" id="UP000019473">
    <property type="component" value="Unassembled WGS sequence"/>
</dbReference>
<dbReference type="VEuPathDB" id="FungiDB:A1O7_01857"/>
<keyword evidence="1" id="KW-1133">Transmembrane helix</keyword>
<dbReference type="EMBL" id="AMGW01000001">
    <property type="protein sequence ID" value="EXJ65516.1"/>
    <property type="molecule type" value="Genomic_DNA"/>
</dbReference>
<organism evidence="2 3">
    <name type="scientific">Cladophialophora yegresii CBS 114405</name>
    <dbReference type="NCBI Taxonomy" id="1182544"/>
    <lineage>
        <taxon>Eukaryota</taxon>
        <taxon>Fungi</taxon>
        <taxon>Dikarya</taxon>
        <taxon>Ascomycota</taxon>
        <taxon>Pezizomycotina</taxon>
        <taxon>Eurotiomycetes</taxon>
        <taxon>Chaetothyriomycetidae</taxon>
        <taxon>Chaetothyriales</taxon>
        <taxon>Herpotrichiellaceae</taxon>
        <taxon>Cladophialophora</taxon>
    </lineage>
</organism>